<dbReference type="InterPro" id="IPR003768">
    <property type="entry name" value="ScpA"/>
</dbReference>
<dbReference type="GO" id="GO:0005737">
    <property type="term" value="C:cytoplasm"/>
    <property type="evidence" value="ECO:0007669"/>
    <property type="project" value="UniProtKB-SubCell"/>
</dbReference>
<dbReference type="PANTHER" id="PTHR33969">
    <property type="entry name" value="SEGREGATION AND CONDENSATION PROTEIN A"/>
    <property type="match status" value="1"/>
</dbReference>
<sequence length="285" mass="31851">MSLDTMQSNLFSDALEQSYRVQIEEFEGPLDLLLHLIKKNEVDIYNIPIAAITRQYLEYMELMKELNLDIAGEFLVMAATLLQIKSRMLLPATQEEDGEAEVEDPRAELVRRLLEYQRYRDASQLLSARNLLGRDVFARTFDSPELAAMEPQEEPADVELFELIEAFQRVLARVSVDTFHDVVADGISIADRIGEVLSVLHAEKTVCFDALFTTGMTRDLLVVTFLSILELAKLKLIRVTQVESLGSIWLTLGADQPEGGAGEQGGEQEGENLNSKETAEDAVVG</sequence>
<dbReference type="GO" id="GO:0007059">
    <property type="term" value="P:chromosome segregation"/>
    <property type="evidence" value="ECO:0007669"/>
    <property type="project" value="UniProtKB-UniRule"/>
</dbReference>
<dbReference type="HAMAP" id="MF_01805">
    <property type="entry name" value="ScpA"/>
    <property type="match status" value="1"/>
</dbReference>
<organism evidence="4 5">
    <name type="scientific">Citrifermentans bremense</name>
    <dbReference type="NCBI Taxonomy" id="60035"/>
    <lineage>
        <taxon>Bacteria</taxon>
        <taxon>Pseudomonadati</taxon>
        <taxon>Thermodesulfobacteriota</taxon>
        <taxon>Desulfuromonadia</taxon>
        <taxon>Geobacterales</taxon>
        <taxon>Geobacteraceae</taxon>
        <taxon>Citrifermentans</taxon>
    </lineage>
</organism>
<evidence type="ECO:0000313" key="5">
    <source>
        <dbReference type="Proteomes" id="UP000515472"/>
    </source>
</evidence>
<keyword evidence="2" id="KW-0963">Cytoplasm</keyword>
<dbReference type="GO" id="GO:0006260">
    <property type="term" value="P:DNA replication"/>
    <property type="evidence" value="ECO:0007669"/>
    <property type="project" value="UniProtKB-UniRule"/>
</dbReference>
<reference evidence="4 5" key="1">
    <citation type="submission" date="2020-06" db="EMBL/GenBank/DDBJ databases">
        <title>Interaction of electrochemicaly active bacteria, Geobacter bremensis R4 on different carbon anode.</title>
        <authorList>
            <person name="Meng L."/>
            <person name="Yoshida N."/>
        </authorList>
    </citation>
    <scope>NUCLEOTIDE SEQUENCE [LARGE SCALE GENOMIC DNA]</scope>
    <source>
        <strain evidence="4 5">R4</strain>
    </source>
</reference>
<protein>
    <recommendedName>
        <fullName evidence="1 2">Segregation and condensation protein A</fullName>
    </recommendedName>
</protein>
<evidence type="ECO:0000256" key="1">
    <source>
        <dbReference type="ARBA" id="ARBA00044777"/>
    </source>
</evidence>
<gene>
    <name evidence="2" type="primary">scpA</name>
    <name evidence="4" type="ORF">GEOBRER4_n2232</name>
</gene>
<keyword evidence="5" id="KW-1185">Reference proteome</keyword>
<feature type="region of interest" description="Disordered" evidence="3">
    <location>
        <begin position="255"/>
        <end position="285"/>
    </location>
</feature>
<keyword evidence="2" id="KW-0131">Cell cycle</keyword>
<dbReference type="Proteomes" id="UP000515472">
    <property type="component" value="Chromosome"/>
</dbReference>
<dbReference type="EMBL" id="AP023213">
    <property type="protein sequence ID" value="BCG47400.1"/>
    <property type="molecule type" value="Genomic_DNA"/>
</dbReference>
<dbReference type="KEGG" id="gbn:GEOBRER4_21500"/>
<evidence type="ECO:0000256" key="3">
    <source>
        <dbReference type="SAM" id="MobiDB-lite"/>
    </source>
</evidence>
<dbReference type="Pfam" id="PF02616">
    <property type="entry name" value="SMC_ScpA"/>
    <property type="match status" value="1"/>
</dbReference>
<accession>A0A6S6M1N6</accession>
<proteinExistence type="inferred from homology"/>
<dbReference type="PANTHER" id="PTHR33969:SF2">
    <property type="entry name" value="SEGREGATION AND CONDENSATION PROTEIN A"/>
    <property type="match status" value="1"/>
</dbReference>
<comment type="subunit">
    <text evidence="2">Component of a cohesin-like complex composed of ScpA, ScpB and the Smc homodimer, in which ScpA and ScpB bind to the head domain of Smc. The presence of the three proteins is required for the association of the complex with DNA.</text>
</comment>
<keyword evidence="2" id="KW-0132">Cell division</keyword>
<dbReference type="AlphaFoldDB" id="A0A6S6M1N6"/>
<dbReference type="RefSeq" id="WP_185242315.1">
    <property type="nucleotide sequence ID" value="NZ_AP023213.1"/>
</dbReference>
<dbReference type="GO" id="GO:0051301">
    <property type="term" value="P:cell division"/>
    <property type="evidence" value="ECO:0007669"/>
    <property type="project" value="UniProtKB-KW"/>
</dbReference>
<evidence type="ECO:0000313" key="4">
    <source>
        <dbReference type="EMBL" id="BCG47400.1"/>
    </source>
</evidence>
<evidence type="ECO:0000256" key="2">
    <source>
        <dbReference type="HAMAP-Rule" id="MF_01805"/>
    </source>
</evidence>
<comment type="subcellular location">
    <subcellularLocation>
        <location evidence="2">Cytoplasm</location>
    </subcellularLocation>
    <text evidence="2">Associated with two foci at the outer edges of the nucleoid region in young cells, and at four foci within both cell halves in older cells.</text>
</comment>
<dbReference type="Gene3D" id="6.10.250.2410">
    <property type="match status" value="1"/>
</dbReference>
<comment type="function">
    <text evidence="2">Participates in chromosomal partition during cell division. May act via the formation of a condensin-like complex containing Smc and ScpB that pull DNA away from mid-cell into both cell halves.</text>
</comment>
<comment type="similarity">
    <text evidence="2">Belongs to the ScpA family.</text>
</comment>
<keyword evidence="2" id="KW-0159">Chromosome partition</keyword>
<name>A0A6S6M1N6_9BACT</name>